<dbReference type="RefSeq" id="WP_097194239.1">
    <property type="nucleotide sequence ID" value="NZ_OBQI01000002.1"/>
</dbReference>
<gene>
    <name evidence="2" type="ORF">SAMN05660748_1299</name>
</gene>
<keyword evidence="3" id="KW-1185">Reference proteome</keyword>
<evidence type="ECO:0000313" key="3">
    <source>
        <dbReference type="Proteomes" id="UP000219435"/>
    </source>
</evidence>
<keyword evidence="1" id="KW-0472">Membrane</keyword>
<organism evidence="2 3">
    <name type="scientific">Blastococcus aggregatus</name>
    <dbReference type="NCBI Taxonomy" id="38502"/>
    <lineage>
        <taxon>Bacteria</taxon>
        <taxon>Bacillati</taxon>
        <taxon>Actinomycetota</taxon>
        <taxon>Actinomycetes</taxon>
        <taxon>Geodermatophilales</taxon>
        <taxon>Geodermatophilaceae</taxon>
        <taxon>Blastococcus</taxon>
    </lineage>
</organism>
<feature type="transmembrane region" description="Helical" evidence="1">
    <location>
        <begin position="77"/>
        <end position="98"/>
    </location>
</feature>
<reference evidence="3" key="1">
    <citation type="submission" date="2017-08" db="EMBL/GenBank/DDBJ databases">
        <authorList>
            <person name="Varghese N."/>
            <person name="Submissions S."/>
        </authorList>
    </citation>
    <scope>NUCLEOTIDE SEQUENCE [LARGE SCALE GENOMIC DNA]</scope>
    <source>
        <strain evidence="3">DSM 4725</strain>
    </source>
</reference>
<evidence type="ECO:0000256" key="1">
    <source>
        <dbReference type="SAM" id="Phobius"/>
    </source>
</evidence>
<keyword evidence="1" id="KW-0812">Transmembrane</keyword>
<protein>
    <submittedName>
        <fullName evidence="2">Uncharacterized protein</fullName>
    </submittedName>
</protein>
<dbReference type="AlphaFoldDB" id="A0A285V6D4"/>
<sequence>MRNPDVHDDLDALLRSAATIQRDPAQEERTFADVWSRVQASMNDGAATSDDAVHDRRHTLIADRELTARRRRRAAKVASVTLAVVVASAGTAAAAFLATRTGEEATGWEVGAGGSGEILNQGGTDRRQVFEQVTADIRFAPGYEAQRDYALDFFPQDSDTAITESHLRSFTASHAICTWADAWVAYDNSGDLAARDAATGTLAESVTWEPIQTFNEDHDEPDPMDPSTGVDPGAGGSYYGWLRPLVQAAQSGDRQGVLDAVATGHQCAAEVLPVISTDPNYGGAR</sequence>
<dbReference type="EMBL" id="OBQI01000002">
    <property type="protein sequence ID" value="SOC48596.1"/>
    <property type="molecule type" value="Genomic_DNA"/>
</dbReference>
<keyword evidence="1" id="KW-1133">Transmembrane helix</keyword>
<dbReference type="Proteomes" id="UP000219435">
    <property type="component" value="Unassembled WGS sequence"/>
</dbReference>
<proteinExistence type="predicted"/>
<dbReference type="OrthoDB" id="9856352at2"/>
<accession>A0A285V6D4</accession>
<evidence type="ECO:0000313" key="2">
    <source>
        <dbReference type="EMBL" id="SOC48596.1"/>
    </source>
</evidence>
<name>A0A285V6D4_9ACTN</name>